<comment type="caution">
    <text evidence="1">The sequence shown here is derived from an EMBL/GenBank/DDBJ whole genome shotgun (WGS) entry which is preliminary data.</text>
</comment>
<dbReference type="Proteomes" id="UP001493487">
    <property type="component" value="Unassembled WGS sequence"/>
</dbReference>
<dbReference type="EMBL" id="JASKHM010000011">
    <property type="protein sequence ID" value="MEQ4484582.1"/>
    <property type="molecule type" value="Genomic_DNA"/>
</dbReference>
<protein>
    <recommendedName>
        <fullName evidence="3">Beta-galactosidase trimerisation domain-containing protein</fullName>
    </recommendedName>
</protein>
<keyword evidence="2" id="KW-1185">Reference proteome</keyword>
<sequence>MHTDLEKNTVQYILRPGLPVLEDEALWQETLKFAKDTQMDAILAFNGHGEMPPHPNEDYIRKNVDLLAKRFAEIRALGMTPMLNYFVTLGHGEAKPAAGMDHFQWIVDGHGNQSIGCPCPLDESFQDYMCKAFGLYAQLDVESIWIDDDFRLFAREGTDTLQCFCKLHLGRFADKLGRYYERDEVMERLMQKPADRAFRKAWFAVQGQSMRELARKLRDAVEEVNANTGMGVMFCAPYSFVLSGIDLNEVMPALSTSNSPRPWLRTGGNGAYRDERPLDILHKIVTVADPIPAMVDKPIRLCCEIENYPFATGIKSARVLALEMYLNTISTNGWLTLSILDNLFGIHDPSGNVVPMLNKMKAYLVQVAAVMEGKARRGASLPFPAHPTEVSDLTEDALSPHWNVTLARLGIPQAPTAASPILFTGRTTELYNDEEIKALLQRGSMMDPESYLLLQERGILTGEAILVKAEPFHSKVQSERVNAGNAPEWLKGKSLLTRWHIDYNTQHTIQAGTGGEALSALYDTQGNWISDGVVFSQSPYSIAVVTHNGKPMKESGRQWLFSQLINRITNSTFPVMVEGILELYPVWWEKGKESVLGLCNFGIEEFPEVSLWLPGMREYVSIEQLGSDGIWKMADYRISEHPDGGIRLTLHGDSVPKHLSFETFLLKL</sequence>
<reference evidence="1 2" key="1">
    <citation type="journal article" date="2023" name="Genome Announc.">
        <title>Pan-Genome Analyses of the Genus Cohnella and Proposal of the Novel Species Cohnella silvisoli sp. nov., Isolated from Forest Soil.</title>
        <authorList>
            <person name="Wang C."/>
            <person name="Mao L."/>
            <person name="Bao G."/>
            <person name="Zhu H."/>
        </authorList>
    </citation>
    <scope>NUCLEOTIDE SEQUENCE [LARGE SCALE GENOMIC DNA]</scope>
    <source>
        <strain evidence="1 2">NL03-T5-1</strain>
    </source>
</reference>
<dbReference type="RefSeq" id="WP_232186821.1">
    <property type="nucleotide sequence ID" value="NZ_JAIOAP010000010.1"/>
</dbReference>
<gene>
    <name evidence="1" type="ORF">QJS35_19465</name>
</gene>
<proteinExistence type="predicted"/>
<evidence type="ECO:0000313" key="1">
    <source>
        <dbReference type="EMBL" id="MEQ4484582.1"/>
    </source>
</evidence>
<evidence type="ECO:0000313" key="2">
    <source>
        <dbReference type="Proteomes" id="UP001493487"/>
    </source>
</evidence>
<name>A0ABV1KYJ4_9BACL</name>
<evidence type="ECO:0008006" key="3">
    <source>
        <dbReference type="Google" id="ProtNLM"/>
    </source>
</evidence>
<organism evidence="1 2">
    <name type="scientific">Cohnella silvisoli</name>
    <dbReference type="NCBI Taxonomy" id="2873699"/>
    <lineage>
        <taxon>Bacteria</taxon>
        <taxon>Bacillati</taxon>
        <taxon>Bacillota</taxon>
        <taxon>Bacilli</taxon>
        <taxon>Bacillales</taxon>
        <taxon>Paenibacillaceae</taxon>
        <taxon>Cohnella</taxon>
    </lineage>
</organism>
<accession>A0ABV1KYJ4</accession>